<sequence>MGLSPAAVRKRLARIETLLDRALLRPPTAVHELWLAHRALGSGDLTAR</sequence>
<dbReference type="RefSeq" id="WP_167573946.1">
    <property type="nucleotide sequence ID" value="NZ_KK853997.1"/>
</dbReference>
<keyword evidence="2" id="KW-1185">Reference proteome</keyword>
<organism evidence="1 2">
    <name type="scientific">Kitasatospora cheerisanensis KCTC 2395</name>
    <dbReference type="NCBI Taxonomy" id="1348663"/>
    <lineage>
        <taxon>Bacteria</taxon>
        <taxon>Bacillati</taxon>
        <taxon>Actinomycetota</taxon>
        <taxon>Actinomycetes</taxon>
        <taxon>Kitasatosporales</taxon>
        <taxon>Streptomycetaceae</taxon>
        <taxon>Kitasatospora</taxon>
    </lineage>
</organism>
<dbReference type="AlphaFoldDB" id="A0A066Z358"/>
<name>A0A066Z358_9ACTN</name>
<accession>A0A066Z358</accession>
<evidence type="ECO:0000313" key="2">
    <source>
        <dbReference type="Proteomes" id="UP000027178"/>
    </source>
</evidence>
<gene>
    <name evidence="1" type="ORF">KCH_02840</name>
</gene>
<dbReference type="PATRIC" id="fig|1348663.4.peg.264"/>
<dbReference type="EMBL" id="JNBY01000013">
    <property type="protein sequence ID" value="KDN87957.1"/>
    <property type="molecule type" value="Genomic_DNA"/>
</dbReference>
<reference evidence="1 2" key="1">
    <citation type="submission" date="2014-05" db="EMBL/GenBank/DDBJ databases">
        <title>Draft Genome Sequence of Kitasatospora cheerisanensis KCTC 2395.</title>
        <authorList>
            <person name="Nam D.H."/>
        </authorList>
    </citation>
    <scope>NUCLEOTIDE SEQUENCE [LARGE SCALE GENOMIC DNA]</scope>
    <source>
        <strain evidence="1 2">KCTC 2395</strain>
    </source>
</reference>
<protein>
    <recommendedName>
        <fullName evidence="3">PucR C-terminal helix-turn-helix domain-containing protein</fullName>
    </recommendedName>
</protein>
<dbReference type="HOGENOM" id="CLU_3153842_0_0_11"/>
<evidence type="ECO:0008006" key="3">
    <source>
        <dbReference type="Google" id="ProtNLM"/>
    </source>
</evidence>
<dbReference type="Proteomes" id="UP000027178">
    <property type="component" value="Unassembled WGS sequence"/>
</dbReference>
<comment type="caution">
    <text evidence="1">The sequence shown here is derived from an EMBL/GenBank/DDBJ whole genome shotgun (WGS) entry which is preliminary data.</text>
</comment>
<proteinExistence type="predicted"/>
<evidence type="ECO:0000313" key="1">
    <source>
        <dbReference type="EMBL" id="KDN87957.1"/>
    </source>
</evidence>